<keyword evidence="1" id="KW-0067">ATP-binding</keyword>
<dbReference type="PANTHER" id="PTHR30121:SF6">
    <property type="entry name" value="SLR6007 PROTEIN"/>
    <property type="match status" value="1"/>
</dbReference>
<keyword evidence="1" id="KW-0547">Nucleotide-binding</keyword>
<name>A0A9D0ZYP9_9FIRM</name>
<accession>A0A9D0ZYP9</accession>
<evidence type="ECO:0000313" key="1">
    <source>
        <dbReference type="EMBL" id="HIQ97996.1"/>
    </source>
</evidence>
<dbReference type="GO" id="GO:0005524">
    <property type="term" value="F:ATP binding"/>
    <property type="evidence" value="ECO:0007669"/>
    <property type="project" value="UniProtKB-KW"/>
</dbReference>
<comment type="caution">
    <text evidence="1">The sequence shown here is derived from an EMBL/GenBank/DDBJ whole genome shotgun (WGS) entry which is preliminary data.</text>
</comment>
<dbReference type="InterPro" id="IPR027417">
    <property type="entry name" value="P-loop_NTPase"/>
</dbReference>
<dbReference type="AlphaFoldDB" id="A0A9D0ZYP9"/>
<dbReference type="Proteomes" id="UP000886886">
    <property type="component" value="Unassembled WGS sequence"/>
</dbReference>
<dbReference type="PANTHER" id="PTHR30121">
    <property type="entry name" value="UNCHARACTERIZED PROTEIN YJGR-RELATED"/>
    <property type="match status" value="1"/>
</dbReference>
<dbReference type="EMBL" id="DVFT01000228">
    <property type="protein sequence ID" value="HIQ97996.1"/>
    <property type="molecule type" value="Genomic_DNA"/>
</dbReference>
<evidence type="ECO:0000313" key="2">
    <source>
        <dbReference type="Proteomes" id="UP000886886"/>
    </source>
</evidence>
<dbReference type="SUPFAM" id="SSF52540">
    <property type="entry name" value="P-loop containing nucleoside triphosphate hydrolases"/>
    <property type="match status" value="1"/>
</dbReference>
<gene>
    <name evidence="1" type="ORF">IAB26_15710</name>
</gene>
<proteinExistence type="predicted"/>
<reference evidence="1" key="1">
    <citation type="submission" date="2020-10" db="EMBL/GenBank/DDBJ databases">
        <authorList>
            <person name="Gilroy R."/>
        </authorList>
    </citation>
    <scope>NUCLEOTIDE SEQUENCE</scope>
    <source>
        <strain evidence="1">ChiSjej3B21-11622</strain>
    </source>
</reference>
<dbReference type="Gene3D" id="3.40.50.300">
    <property type="entry name" value="P-loop containing nucleotide triphosphate hydrolases"/>
    <property type="match status" value="1"/>
</dbReference>
<reference evidence="1" key="2">
    <citation type="journal article" date="2021" name="PeerJ">
        <title>Extensive microbial diversity within the chicken gut microbiome revealed by metagenomics and culture.</title>
        <authorList>
            <person name="Gilroy R."/>
            <person name="Ravi A."/>
            <person name="Getino M."/>
            <person name="Pursley I."/>
            <person name="Horton D.L."/>
            <person name="Alikhan N.F."/>
            <person name="Baker D."/>
            <person name="Gharbi K."/>
            <person name="Hall N."/>
            <person name="Watson M."/>
            <person name="Adriaenssens E.M."/>
            <person name="Foster-Nyarko E."/>
            <person name="Jarju S."/>
            <person name="Secka A."/>
            <person name="Antonio M."/>
            <person name="Oren A."/>
            <person name="Chaudhuri R.R."/>
            <person name="La Ragione R."/>
            <person name="Hildebrand F."/>
            <person name="Pallen M.J."/>
        </authorList>
    </citation>
    <scope>NUCLEOTIDE SEQUENCE</scope>
    <source>
        <strain evidence="1">ChiSjej3B21-11622</strain>
    </source>
</reference>
<sequence>MQTYLGKSKSDDKIFIDSKSPNKSVFVTGISGSGKTSRMFQIELEAVLQDGIVVILDLNHTHDEEQILPQIRSKYTSLINRIDPVSEGVNLNLFEPRCTPDGTVEPYVNLVNSAVNALRGNHRMGERQLCALRRAVETAIQIRHRCADDAAALIYALAQQNSPEADAVYGKLWTLLNCGALKGGGKSLMKHQLNVVDLSNMDFITAGNFAEIFLSVLWRNIQCGKSEFIEQGMLLSIDEFQRLSLKNDGSLLHMLREGRKFSLSLLLATQTLEVFPKEILAILNQTASQLYFRPNQNEITKIAKKIAPEDQKTWQQILGNLRVGESVAVGDFNVGGHTVRRPILTI</sequence>
<dbReference type="InterPro" id="IPR051162">
    <property type="entry name" value="T4SS_component"/>
</dbReference>
<organism evidence="1 2">
    <name type="scientific">Candidatus Limivivens merdigallinarum</name>
    <dbReference type="NCBI Taxonomy" id="2840859"/>
    <lineage>
        <taxon>Bacteria</taxon>
        <taxon>Bacillati</taxon>
        <taxon>Bacillota</taxon>
        <taxon>Clostridia</taxon>
        <taxon>Lachnospirales</taxon>
        <taxon>Lachnospiraceae</taxon>
        <taxon>Lachnospiraceae incertae sedis</taxon>
        <taxon>Candidatus Limivivens</taxon>
    </lineage>
</organism>
<protein>
    <submittedName>
        <fullName evidence="1">ATP-binding protein</fullName>
    </submittedName>
</protein>